<evidence type="ECO:0000313" key="1">
    <source>
        <dbReference type="EMBL" id="KAF4613057.1"/>
    </source>
</evidence>
<dbReference type="Proteomes" id="UP000521872">
    <property type="component" value="Unassembled WGS sequence"/>
</dbReference>
<evidence type="ECO:0000313" key="2">
    <source>
        <dbReference type="Proteomes" id="UP000521872"/>
    </source>
</evidence>
<protein>
    <submittedName>
        <fullName evidence="1">Uncharacterized protein</fullName>
    </submittedName>
</protein>
<dbReference type="AlphaFoldDB" id="A0A8H4QMK8"/>
<keyword evidence="2" id="KW-1185">Reference proteome</keyword>
<gene>
    <name evidence="1" type="ORF">D9613_010705</name>
</gene>
<sequence>MSSATPDPLPLGGEQTLDQFCTRALKSSRSNNAASIISKIELLKDVRTRDDHWRHECLVFTVHSPQSDHKIAIYFERGLDNDGTWSDFLLFLKAGMEGTPADTLTCTEVGSDEDVEKRSWSNSIVKVHLRPSEPGPLRVRHIAKVISSESYTTKYPNYGLLSANCWAWARGVLFDIIRHPYCVASEVLVFDTRQTALRKRNDQAPSHDGVPGERLLTKEELELEMLTNFGAYGRFLLHFTSDDFRSRYPFLPYSAQRSMIRLILFFYSLLDILAAVRNTINQFGHSNWTICLRTMHILQSKTTNDKGWDFTTTYLPSNFGRFVPAYKKAFTDPGILNSLCVPGRYLYLLTSPVVAKVSSERGQSQNDDDVNVENEAVGPNQVVATNSESSCAPTWLSCAILRPSANGAGIRDISEQFRLPLLRRTRKPDGTLYYAAMHVLNDHHVLTRTIRNGDSLAVWVHSRDGWKHSARIASIKVVTRKPSAFLDLLLLIYLAWWLDQVVRFGLSRQLTFGILLCCPYVLSTRFEGWIWRNLNVFAMKLYDDVKS</sequence>
<organism evidence="1 2">
    <name type="scientific">Agrocybe pediades</name>
    <dbReference type="NCBI Taxonomy" id="84607"/>
    <lineage>
        <taxon>Eukaryota</taxon>
        <taxon>Fungi</taxon>
        <taxon>Dikarya</taxon>
        <taxon>Basidiomycota</taxon>
        <taxon>Agaricomycotina</taxon>
        <taxon>Agaricomycetes</taxon>
        <taxon>Agaricomycetidae</taxon>
        <taxon>Agaricales</taxon>
        <taxon>Agaricineae</taxon>
        <taxon>Strophariaceae</taxon>
        <taxon>Agrocybe</taxon>
    </lineage>
</organism>
<reference evidence="1 2" key="1">
    <citation type="submission" date="2019-12" db="EMBL/GenBank/DDBJ databases">
        <authorList>
            <person name="Floudas D."/>
            <person name="Bentzer J."/>
            <person name="Ahren D."/>
            <person name="Johansson T."/>
            <person name="Persson P."/>
            <person name="Tunlid A."/>
        </authorList>
    </citation>
    <scope>NUCLEOTIDE SEQUENCE [LARGE SCALE GENOMIC DNA]</scope>
    <source>
        <strain evidence="1 2">CBS 102.39</strain>
    </source>
</reference>
<comment type="caution">
    <text evidence="1">The sequence shown here is derived from an EMBL/GenBank/DDBJ whole genome shotgun (WGS) entry which is preliminary data.</text>
</comment>
<proteinExistence type="predicted"/>
<accession>A0A8H4QMK8</accession>
<dbReference type="EMBL" id="JAACJL010000046">
    <property type="protein sequence ID" value="KAF4613057.1"/>
    <property type="molecule type" value="Genomic_DNA"/>
</dbReference>
<name>A0A8H4QMK8_9AGAR</name>